<dbReference type="GO" id="GO:0016758">
    <property type="term" value="F:hexosyltransferase activity"/>
    <property type="evidence" value="ECO:0007669"/>
    <property type="project" value="InterPro"/>
</dbReference>
<evidence type="ECO:0000313" key="3">
    <source>
        <dbReference type="Proteomes" id="UP000197065"/>
    </source>
</evidence>
<protein>
    <submittedName>
        <fullName evidence="2">Predicted glycosyl transferase</fullName>
    </submittedName>
</protein>
<dbReference type="PANTHER" id="PTHR21015:SF28">
    <property type="entry name" value="SLL1722 PROTEIN"/>
    <property type="match status" value="1"/>
</dbReference>
<dbReference type="RefSeq" id="WP_088559645.1">
    <property type="nucleotide sequence ID" value="NZ_FYEH01000001.1"/>
</dbReference>
<evidence type="ECO:0000259" key="1">
    <source>
        <dbReference type="Pfam" id="PF04101"/>
    </source>
</evidence>
<dbReference type="InterPro" id="IPR007235">
    <property type="entry name" value="Glyco_trans_28_C"/>
</dbReference>
<dbReference type="AlphaFoldDB" id="A0A212Q1S0"/>
<dbReference type="OrthoDB" id="503443at2"/>
<sequence>MRVLIWVQHLLGSGHLRRALTLAGALAGQGHGVTLVTGGMPIAWKSDAAIDIVQLPPLRAADARFRSLLDHSGQPVSAALMARRQAKLLATFDACAPDIVLVEMFPFGRGSLRNELVALLEAAKARRPRPVIASSVRDILVGKNDARKQERMLDFCNAFFDLVLVHADPNLVRFEESFHRAGELRARLAYTGYVVEPFALPPSTERDEILVTVGGGAVGGNLLRASLAASRLTTDDGRRWRLVLGTNLAEREALDLQRQAPGETIIDRHHESLVPHLMRAAVSVSQAGYNTVVECLATGAPMVLVPFGSEGEDEQSRRAARLEGLGLANVVQEQELTPEALVQAVRSMLTRQRPSVSIDLDGAANTVRLLEQALRS</sequence>
<accession>A0A212Q1S0</accession>
<dbReference type="PANTHER" id="PTHR21015">
    <property type="entry name" value="UDP-N-ACETYLGLUCOSAMINE--N-ACETYLMURAMYL-(PENTAPEPTIDE) PYROPHOSPHORYL-UNDECAPRENOL N-ACETYLGLUCOSAMINE TRANSFERASE 1"/>
    <property type="match status" value="1"/>
</dbReference>
<reference evidence="2 3" key="1">
    <citation type="submission" date="2017-06" db="EMBL/GenBank/DDBJ databases">
        <authorList>
            <person name="Kim H.J."/>
            <person name="Triplett B.A."/>
        </authorList>
    </citation>
    <scope>NUCLEOTIDE SEQUENCE [LARGE SCALE GENOMIC DNA]</scope>
    <source>
        <strain evidence="2 3">B29T1</strain>
    </source>
</reference>
<feature type="domain" description="Glycosyl transferase family 28 C-terminal" evidence="1">
    <location>
        <begin position="251"/>
        <end position="351"/>
    </location>
</feature>
<keyword evidence="3" id="KW-1185">Reference proteome</keyword>
<dbReference type="SUPFAM" id="SSF53756">
    <property type="entry name" value="UDP-Glycosyltransferase/glycogen phosphorylase"/>
    <property type="match status" value="1"/>
</dbReference>
<gene>
    <name evidence="2" type="ORF">SAMN07250955_101338</name>
</gene>
<name>A0A212Q1S0_9PROT</name>
<keyword evidence="2" id="KW-0808">Transferase</keyword>
<proteinExistence type="predicted"/>
<dbReference type="Pfam" id="PF04101">
    <property type="entry name" value="Glyco_tran_28_C"/>
    <property type="match status" value="1"/>
</dbReference>
<organism evidence="2 3">
    <name type="scientific">Arboricoccus pini</name>
    <dbReference type="NCBI Taxonomy" id="1963835"/>
    <lineage>
        <taxon>Bacteria</taxon>
        <taxon>Pseudomonadati</taxon>
        <taxon>Pseudomonadota</taxon>
        <taxon>Alphaproteobacteria</taxon>
        <taxon>Geminicoccales</taxon>
        <taxon>Geminicoccaceae</taxon>
        <taxon>Arboricoccus</taxon>
    </lineage>
</organism>
<dbReference type="EMBL" id="FYEH01000001">
    <property type="protein sequence ID" value="SNB53108.1"/>
    <property type="molecule type" value="Genomic_DNA"/>
</dbReference>
<dbReference type="Gene3D" id="3.40.50.2000">
    <property type="entry name" value="Glycogen Phosphorylase B"/>
    <property type="match status" value="1"/>
</dbReference>
<evidence type="ECO:0000313" key="2">
    <source>
        <dbReference type="EMBL" id="SNB53108.1"/>
    </source>
</evidence>
<dbReference type="Proteomes" id="UP000197065">
    <property type="component" value="Unassembled WGS sequence"/>
</dbReference>